<gene>
    <name evidence="2" type="ORF">E5676_scaffold248G005340</name>
</gene>
<dbReference type="EMBL" id="SSTD01017768">
    <property type="protein sequence ID" value="TYJ99320.1"/>
    <property type="molecule type" value="Genomic_DNA"/>
</dbReference>
<feature type="compositionally biased region" description="Polar residues" evidence="1">
    <location>
        <begin position="101"/>
        <end position="118"/>
    </location>
</feature>
<reference evidence="2 3" key="1">
    <citation type="submission" date="2019-08" db="EMBL/GenBank/DDBJ databases">
        <title>Draft genome sequences of two oriental melons (Cucumis melo L. var makuwa).</title>
        <authorList>
            <person name="Kwon S.-Y."/>
        </authorList>
    </citation>
    <scope>NUCLEOTIDE SEQUENCE [LARGE SCALE GENOMIC DNA]</scope>
    <source>
        <strain evidence="3">cv. Chang Bougi</strain>
        <tissue evidence="2">Leaf</tissue>
    </source>
</reference>
<dbReference type="PANTHER" id="PTHR34222">
    <property type="entry name" value="GAG_PRE-INTEGRS DOMAIN-CONTAINING PROTEIN"/>
    <property type="match status" value="1"/>
</dbReference>
<accession>A0A5D3BHR0</accession>
<proteinExistence type="predicted"/>
<dbReference type="PANTHER" id="PTHR34222:SF100">
    <property type="entry name" value="CCHC-TYPE DOMAIN-CONTAINING PROTEIN"/>
    <property type="match status" value="1"/>
</dbReference>
<dbReference type="AlphaFoldDB" id="A0A5D3BHR0"/>
<name>A0A5D3BHR0_CUCMM</name>
<evidence type="ECO:0000256" key="1">
    <source>
        <dbReference type="SAM" id="MobiDB-lite"/>
    </source>
</evidence>
<feature type="region of interest" description="Disordered" evidence="1">
    <location>
        <begin position="1"/>
        <end position="49"/>
    </location>
</feature>
<feature type="compositionally biased region" description="Basic residues" evidence="1">
    <location>
        <begin position="11"/>
        <end position="20"/>
    </location>
</feature>
<evidence type="ECO:0000313" key="2">
    <source>
        <dbReference type="EMBL" id="TYJ99320.1"/>
    </source>
</evidence>
<protein>
    <recommendedName>
        <fullName evidence="4">Retrotransposon gag domain-containing protein</fullName>
    </recommendedName>
</protein>
<sequence>MTEISGIMLPRRSHWSRGRKGHETTAAPPDPEEQQQRLEEMTPEIASNLEQRNNLCYEIMPEIRGIMPPRISHWSRSRKGHETTAPPDPEEQQRQRGNDTEIATSLKQRNDLSSSGSSGICFPEPDLKIIPTSGHQTKQPPNPDTKIQTPTKTTSPPPSRSNLKAGLNLTKHVGSPNGSPKQKFGSSQSNAPIILHKIYREIAFHRQGNSSITSYFTKLKELWDQLAKAYNDLAPQYSSDAINMLSEHMEREKVIQFLVGLNDSYSSTCSKILFMRPFPTVDTAFSVIIRKENRRKLVALSQYNDEEND</sequence>
<feature type="region of interest" description="Disordered" evidence="1">
    <location>
        <begin position="73"/>
        <end position="161"/>
    </location>
</feature>
<comment type="caution">
    <text evidence="2">The sequence shown here is derived from an EMBL/GenBank/DDBJ whole genome shotgun (WGS) entry which is preliminary data.</text>
</comment>
<evidence type="ECO:0000313" key="3">
    <source>
        <dbReference type="Proteomes" id="UP000321947"/>
    </source>
</evidence>
<feature type="compositionally biased region" description="Low complexity" evidence="1">
    <location>
        <begin position="144"/>
        <end position="154"/>
    </location>
</feature>
<dbReference type="Proteomes" id="UP000321947">
    <property type="component" value="Unassembled WGS sequence"/>
</dbReference>
<organism evidence="2 3">
    <name type="scientific">Cucumis melo var. makuwa</name>
    <name type="common">Oriental melon</name>
    <dbReference type="NCBI Taxonomy" id="1194695"/>
    <lineage>
        <taxon>Eukaryota</taxon>
        <taxon>Viridiplantae</taxon>
        <taxon>Streptophyta</taxon>
        <taxon>Embryophyta</taxon>
        <taxon>Tracheophyta</taxon>
        <taxon>Spermatophyta</taxon>
        <taxon>Magnoliopsida</taxon>
        <taxon>eudicotyledons</taxon>
        <taxon>Gunneridae</taxon>
        <taxon>Pentapetalae</taxon>
        <taxon>rosids</taxon>
        <taxon>fabids</taxon>
        <taxon>Cucurbitales</taxon>
        <taxon>Cucurbitaceae</taxon>
        <taxon>Benincaseae</taxon>
        <taxon>Cucumis</taxon>
    </lineage>
</organism>
<evidence type="ECO:0008006" key="4">
    <source>
        <dbReference type="Google" id="ProtNLM"/>
    </source>
</evidence>